<evidence type="ECO:0000256" key="2">
    <source>
        <dbReference type="SAM" id="SignalP"/>
    </source>
</evidence>
<feature type="compositionally biased region" description="Low complexity" evidence="1">
    <location>
        <begin position="35"/>
        <end position="54"/>
    </location>
</feature>
<evidence type="ECO:0000256" key="1">
    <source>
        <dbReference type="SAM" id="MobiDB-lite"/>
    </source>
</evidence>
<reference evidence="4" key="1">
    <citation type="journal article" date="2019" name="Int. J. Syst. Evol. Microbiol.">
        <title>The Global Catalogue of Microorganisms (GCM) 10K type strain sequencing project: providing services to taxonomists for standard genome sequencing and annotation.</title>
        <authorList>
            <consortium name="The Broad Institute Genomics Platform"/>
            <consortium name="The Broad Institute Genome Sequencing Center for Infectious Disease"/>
            <person name="Wu L."/>
            <person name="Ma J."/>
        </authorList>
    </citation>
    <scope>NUCLEOTIDE SEQUENCE [LARGE SCALE GENOMIC DNA]</scope>
    <source>
        <strain evidence="4">CCUG 49018</strain>
    </source>
</reference>
<sequence length="157" mass="16075">MESILARTLAILPLGVLAVGLVTACSDQVPPPTAPAAVTAPAAPPTTVQATTRDPTPPPTPAPARPTAPKANGKPKVAYSCEPNAPAKFGDPAHPNTITNKSCPALNAAKERAARDYQRKLDAEHRAVSDAALQACREQTGQTTAQCQAQARAGLAS</sequence>
<keyword evidence="2" id="KW-0732">Signal</keyword>
<feature type="compositionally biased region" description="Pro residues" evidence="1">
    <location>
        <begin position="55"/>
        <end position="66"/>
    </location>
</feature>
<comment type="caution">
    <text evidence="3">The sequence shown here is derived from an EMBL/GenBank/DDBJ whole genome shotgun (WGS) entry which is preliminary data.</text>
</comment>
<accession>A0ABW3VEP8</accession>
<dbReference type="EMBL" id="JBHTMB010000054">
    <property type="protein sequence ID" value="MFD1233188.1"/>
    <property type="molecule type" value="Genomic_DNA"/>
</dbReference>
<organism evidence="3 4">
    <name type="scientific">Pseudonocardia benzenivorans</name>
    <dbReference type="NCBI Taxonomy" id="228005"/>
    <lineage>
        <taxon>Bacteria</taxon>
        <taxon>Bacillati</taxon>
        <taxon>Actinomycetota</taxon>
        <taxon>Actinomycetes</taxon>
        <taxon>Pseudonocardiales</taxon>
        <taxon>Pseudonocardiaceae</taxon>
        <taxon>Pseudonocardia</taxon>
    </lineage>
</organism>
<keyword evidence="4" id="KW-1185">Reference proteome</keyword>
<feature type="chain" id="PRO_5046912159" evidence="2">
    <location>
        <begin position="25"/>
        <end position="157"/>
    </location>
</feature>
<dbReference type="Proteomes" id="UP001597182">
    <property type="component" value="Unassembled WGS sequence"/>
</dbReference>
<feature type="region of interest" description="Disordered" evidence="1">
    <location>
        <begin position="29"/>
        <end position="104"/>
    </location>
</feature>
<evidence type="ECO:0000313" key="4">
    <source>
        <dbReference type="Proteomes" id="UP001597182"/>
    </source>
</evidence>
<gene>
    <name evidence="3" type="ORF">ACFQ34_07830</name>
</gene>
<evidence type="ECO:0000313" key="3">
    <source>
        <dbReference type="EMBL" id="MFD1233188.1"/>
    </source>
</evidence>
<dbReference type="RefSeq" id="WP_339123974.1">
    <property type="nucleotide sequence ID" value="NZ_BAABKS010000040.1"/>
</dbReference>
<name>A0ABW3VEP8_9PSEU</name>
<feature type="signal peptide" evidence="2">
    <location>
        <begin position="1"/>
        <end position="24"/>
    </location>
</feature>
<protein>
    <submittedName>
        <fullName evidence="3">Uncharacterized protein</fullName>
    </submittedName>
</protein>
<dbReference type="PROSITE" id="PS51257">
    <property type="entry name" value="PROKAR_LIPOPROTEIN"/>
    <property type="match status" value="1"/>
</dbReference>
<proteinExistence type="predicted"/>